<evidence type="ECO:0000313" key="2">
    <source>
        <dbReference type="Proteomes" id="UP001162131"/>
    </source>
</evidence>
<accession>A0AAU9JHM0</accession>
<dbReference type="EMBL" id="CAJZBQ010000044">
    <property type="protein sequence ID" value="CAG9327507.1"/>
    <property type="molecule type" value="Genomic_DNA"/>
</dbReference>
<proteinExistence type="predicted"/>
<dbReference type="AlphaFoldDB" id="A0AAU9JHM0"/>
<evidence type="ECO:0000313" key="1">
    <source>
        <dbReference type="EMBL" id="CAG9327507.1"/>
    </source>
</evidence>
<reference evidence="1" key="1">
    <citation type="submission" date="2021-09" db="EMBL/GenBank/DDBJ databases">
        <authorList>
            <consortium name="AG Swart"/>
            <person name="Singh M."/>
            <person name="Singh A."/>
            <person name="Seah K."/>
            <person name="Emmerich C."/>
        </authorList>
    </citation>
    <scope>NUCLEOTIDE SEQUENCE</scope>
    <source>
        <strain evidence="1">ATCC30299</strain>
    </source>
</reference>
<name>A0AAU9JHM0_9CILI</name>
<sequence length="99" mass="10915">MTRSEMMLERDSYDCLSDFEDPAGRSFYSLDKSLTSNIGQGGATSSNFTKKPSIEANETLNKIIQSTGRMIQKACFSQSSKDAQMMELPISIGFGRELG</sequence>
<gene>
    <name evidence="1" type="ORF">BSTOLATCC_MIC44142</name>
</gene>
<dbReference type="Proteomes" id="UP001162131">
    <property type="component" value="Unassembled WGS sequence"/>
</dbReference>
<organism evidence="1 2">
    <name type="scientific">Blepharisma stoltei</name>
    <dbReference type="NCBI Taxonomy" id="1481888"/>
    <lineage>
        <taxon>Eukaryota</taxon>
        <taxon>Sar</taxon>
        <taxon>Alveolata</taxon>
        <taxon>Ciliophora</taxon>
        <taxon>Postciliodesmatophora</taxon>
        <taxon>Heterotrichea</taxon>
        <taxon>Heterotrichida</taxon>
        <taxon>Blepharismidae</taxon>
        <taxon>Blepharisma</taxon>
    </lineage>
</organism>
<comment type="caution">
    <text evidence="1">The sequence shown here is derived from an EMBL/GenBank/DDBJ whole genome shotgun (WGS) entry which is preliminary data.</text>
</comment>
<protein>
    <submittedName>
        <fullName evidence="1">Uncharacterized protein</fullName>
    </submittedName>
</protein>
<keyword evidence="2" id="KW-1185">Reference proteome</keyword>